<dbReference type="InterPro" id="IPR034294">
    <property type="entry name" value="Aquaporin_transptr"/>
</dbReference>
<dbReference type="PANTHER" id="PTHR19139:SF199">
    <property type="entry name" value="MIP17260P"/>
    <property type="match status" value="1"/>
</dbReference>
<feature type="transmembrane region" description="Helical" evidence="12">
    <location>
        <begin position="276"/>
        <end position="297"/>
    </location>
</feature>
<evidence type="ECO:0000256" key="2">
    <source>
        <dbReference type="ARBA" id="ARBA00006175"/>
    </source>
</evidence>
<feature type="transmembrane region" description="Helical" evidence="12">
    <location>
        <begin position="233"/>
        <end position="256"/>
    </location>
</feature>
<comment type="caution">
    <text evidence="13">The sequence shown here is derived from an EMBL/GenBank/DDBJ whole genome shotgun (WGS) entry which is preliminary data.</text>
</comment>
<evidence type="ECO:0000256" key="12">
    <source>
        <dbReference type="SAM" id="Phobius"/>
    </source>
</evidence>
<name>A0A1Y1S5Q0_9MICR</name>
<keyword evidence="8 12" id="KW-1133">Transmembrane helix</keyword>
<dbReference type="SUPFAM" id="SSF81338">
    <property type="entry name" value="Aquaporin-like"/>
    <property type="match status" value="2"/>
</dbReference>
<evidence type="ECO:0000313" key="14">
    <source>
        <dbReference type="Proteomes" id="UP000192639"/>
    </source>
</evidence>
<evidence type="ECO:0000256" key="10">
    <source>
        <dbReference type="ARBA" id="ARBA00024994"/>
    </source>
</evidence>
<keyword evidence="4 11" id="KW-0813">Transport</keyword>
<comment type="subcellular location">
    <subcellularLocation>
        <location evidence="1">Cell membrane</location>
        <topology evidence="1">Multi-pass membrane protein</topology>
    </subcellularLocation>
</comment>
<feature type="transmembrane region" description="Helical" evidence="12">
    <location>
        <begin position="140"/>
        <end position="161"/>
    </location>
</feature>
<keyword evidence="7" id="KW-0677">Repeat</keyword>
<evidence type="ECO:0000256" key="5">
    <source>
        <dbReference type="ARBA" id="ARBA00022475"/>
    </source>
</evidence>
<dbReference type="GO" id="GO:0005886">
    <property type="term" value="C:plasma membrane"/>
    <property type="evidence" value="ECO:0007669"/>
    <property type="project" value="UniProtKB-SubCell"/>
</dbReference>
<dbReference type="PANTHER" id="PTHR19139">
    <property type="entry name" value="AQUAPORIN TRANSPORTER"/>
    <property type="match status" value="1"/>
</dbReference>
<evidence type="ECO:0000256" key="6">
    <source>
        <dbReference type="ARBA" id="ARBA00022692"/>
    </source>
</evidence>
<accession>A0A1Y1S5Q0</accession>
<evidence type="ECO:0000256" key="7">
    <source>
        <dbReference type="ARBA" id="ARBA00022737"/>
    </source>
</evidence>
<dbReference type="InterPro" id="IPR000425">
    <property type="entry name" value="MIP"/>
</dbReference>
<evidence type="ECO:0000256" key="4">
    <source>
        <dbReference type="ARBA" id="ARBA00022448"/>
    </source>
</evidence>
<dbReference type="InterPro" id="IPR023271">
    <property type="entry name" value="Aquaporin-like"/>
</dbReference>
<feature type="transmembrane region" description="Helical" evidence="12">
    <location>
        <begin position="317"/>
        <end position="341"/>
    </location>
</feature>
<dbReference type="Pfam" id="PF00230">
    <property type="entry name" value="MIP"/>
    <property type="match status" value="2"/>
</dbReference>
<dbReference type="PRINTS" id="PR00783">
    <property type="entry name" value="MINTRINSICP"/>
</dbReference>
<dbReference type="EMBL" id="LWDP01000078">
    <property type="protein sequence ID" value="ORD93482.1"/>
    <property type="molecule type" value="Genomic_DNA"/>
</dbReference>
<feature type="transmembrane region" description="Helical" evidence="12">
    <location>
        <begin position="82"/>
        <end position="113"/>
    </location>
</feature>
<evidence type="ECO:0000256" key="11">
    <source>
        <dbReference type="RuleBase" id="RU000477"/>
    </source>
</evidence>
<organism evidence="13 14">
    <name type="scientific">Enterospora canceri</name>
    <dbReference type="NCBI Taxonomy" id="1081671"/>
    <lineage>
        <taxon>Eukaryota</taxon>
        <taxon>Fungi</taxon>
        <taxon>Fungi incertae sedis</taxon>
        <taxon>Microsporidia</taxon>
        <taxon>Enterocytozoonidae</taxon>
        <taxon>Enterospora</taxon>
    </lineage>
</organism>
<keyword evidence="9 12" id="KW-0472">Membrane</keyword>
<evidence type="ECO:0000256" key="9">
    <source>
        <dbReference type="ARBA" id="ARBA00023136"/>
    </source>
</evidence>
<feature type="transmembrane region" description="Helical" evidence="12">
    <location>
        <begin position="182"/>
        <end position="213"/>
    </location>
</feature>
<keyword evidence="5" id="KW-1003">Cell membrane</keyword>
<dbReference type="Proteomes" id="UP000192639">
    <property type="component" value="Unassembled WGS sequence"/>
</dbReference>
<dbReference type="AlphaFoldDB" id="A0A1Y1S5Q0"/>
<protein>
    <recommendedName>
        <fullName evidence="3">Aquaporin</fullName>
    </recommendedName>
</protein>
<gene>
    <name evidence="13" type="primary">AQP</name>
    <name evidence="13" type="ORF">ECANGB1_2177</name>
</gene>
<dbReference type="InterPro" id="IPR022357">
    <property type="entry name" value="MIP_CS"/>
</dbReference>
<keyword evidence="6 11" id="KW-0812">Transmembrane</keyword>
<evidence type="ECO:0000313" key="13">
    <source>
        <dbReference type="EMBL" id="ORD93482.1"/>
    </source>
</evidence>
<evidence type="ECO:0000256" key="8">
    <source>
        <dbReference type="ARBA" id="ARBA00022989"/>
    </source>
</evidence>
<dbReference type="Gene3D" id="1.20.1080.10">
    <property type="entry name" value="Glycerol uptake facilitator protein"/>
    <property type="match status" value="2"/>
</dbReference>
<dbReference type="GO" id="GO:0015250">
    <property type="term" value="F:water channel activity"/>
    <property type="evidence" value="ECO:0007669"/>
    <property type="project" value="TreeGrafter"/>
</dbReference>
<evidence type="ECO:0000256" key="3">
    <source>
        <dbReference type="ARBA" id="ARBA00021615"/>
    </source>
</evidence>
<reference evidence="13 14" key="1">
    <citation type="journal article" date="2017" name="Environ. Microbiol.">
        <title>Decay of the glycolytic pathway and adaptation to intranuclear parasitism within Enterocytozoonidae microsporidia.</title>
        <authorList>
            <person name="Wiredu Boakye D."/>
            <person name="Jaroenlak P."/>
            <person name="Prachumwat A."/>
            <person name="Williams T.A."/>
            <person name="Bateman K.S."/>
            <person name="Itsathitphaisarn O."/>
            <person name="Sritunyalucksana K."/>
            <person name="Paszkiewicz K.H."/>
            <person name="Moore K.A."/>
            <person name="Stentiford G.D."/>
            <person name="Williams B.A."/>
        </authorList>
    </citation>
    <scope>NUCLEOTIDE SEQUENCE [LARGE SCALE GENOMIC DNA]</scope>
    <source>
        <strain evidence="13 14">GB1</strain>
    </source>
</reference>
<dbReference type="OrthoDB" id="3222at2759"/>
<sequence>MNIRTKLTCQKLFAEFLCSLIFGFAVYSAVLNTKASENPAPSTAVGLTVAFSSIALIYTFCDHCASHFNPAITIAALVTGKLDLALGIGYVIAQLLGFFIASLLAVLCFPYGYSKTLDLITPGAVVYSAVLNTKASENPAPSTAVGLTVAFSSIALIYTFCDHCASHFNPAITIAALVTGKLDLALGIGYVIAQLLGFFIASLLAVLCFPYGYSKTLDLITPGAVSDEISDHNIFWAEFILSFILVFVAFEVGINAVREPGVTLFVGETQIDRSKFAPLTIGSTLGFLAFLASSTSGGAFNPGIVFGPSIAGGNFEYFWQFVVAELCGGLLGGLVQVFLLFK</sequence>
<keyword evidence="14" id="KW-1185">Reference proteome</keyword>
<dbReference type="VEuPathDB" id="MicrosporidiaDB:ECANGB1_2177"/>
<evidence type="ECO:0000256" key="1">
    <source>
        <dbReference type="ARBA" id="ARBA00004651"/>
    </source>
</evidence>
<comment type="function">
    <text evidence="10">Water channel required to facilitate the transport of water across membranes. Involved in osmotolerance.</text>
</comment>
<feature type="transmembrane region" description="Helical" evidence="12">
    <location>
        <begin position="12"/>
        <end position="30"/>
    </location>
</feature>
<proteinExistence type="inferred from homology"/>
<dbReference type="PROSITE" id="PS00221">
    <property type="entry name" value="MIP"/>
    <property type="match status" value="2"/>
</dbReference>
<comment type="similarity">
    <text evidence="2 11">Belongs to the MIP/aquaporin (TC 1.A.8) family.</text>
</comment>